<proteinExistence type="predicted"/>
<sequence>MTSPDLVSTTNLIVPWLDLGRQFLMTWQRNILIYTTTITASLQCTYGDLSATPVNDQLPVPQKVHTSTTSSSLERAIAWREGVQLRVPQLALQRRPLYLSSSALDARVGSERTGGGDGADPWCLCLKLTEVVTAPGLTKQPSKYPAGQGLGFYKNFDDNYSLECSKNLTCEYQLFDEKL</sequence>
<keyword evidence="2" id="KW-1185">Reference proteome</keyword>
<evidence type="ECO:0000313" key="2">
    <source>
        <dbReference type="Proteomes" id="UP000762676"/>
    </source>
</evidence>
<gene>
    <name evidence="1" type="ORF">ElyMa_000125800</name>
</gene>
<dbReference type="Proteomes" id="UP000762676">
    <property type="component" value="Unassembled WGS sequence"/>
</dbReference>
<comment type="caution">
    <text evidence="1">The sequence shown here is derived from an EMBL/GenBank/DDBJ whole genome shotgun (WGS) entry which is preliminary data.</text>
</comment>
<name>A0AAV4ENJ7_9GAST</name>
<accession>A0AAV4ENJ7</accession>
<evidence type="ECO:0000313" key="1">
    <source>
        <dbReference type="EMBL" id="GFR62244.1"/>
    </source>
</evidence>
<dbReference type="AlphaFoldDB" id="A0AAV4ENJ7"/>
<reference evidence="1 2" key="1">
    <citation type="journal article" date="2021" name="Elife">
        <title>Chloroplast acquisition without the gene transfer in kleptoplastic sea slugs, Plakobranchus ocellatus.</title>
        <authorList>
            <person name="Maeda T."/>
            <person name="Takahashi S."/>
            <person name="Yoshida T."/>
            <person name="Shimamura S."/>
            <person name="Takaki Y."/>
            <person name="Nagai Y."/>
            <person name="Toyoda A."/>
            <person name="Suzuki Y."/>
            <person name="Arimoto A."/>
            <person name="Ishii H."/>
            <person name="Satoh N."/>
            <person name="Nishiyama T."/>
            <person name="Hasebe M."/>
            <person name="Maruyama T."/>
            <person name="Minagawa J."/>
            <person name="Obokata J."/>
            <person name="Shigenobu S."/>
        </authorList>
    </citation>
    <scope>NUCLEOTIDE SEQUENCE [LARGE SCALE GENOMIC DNA]</scope>
</reference>
<dbReference type="EMBL" id="BMAT01000235">
    <property type="protein sequence ID" value="GFR62244.1"/>
    <property type="molecule type" value="Genomic_DNA"/>
</dbReference>
<organism evidence="1 2">
    <name type="scientific">Elysia marginata</name>
    <dbReference type="NCBI Taxonomy" id="1093978"/>
    <lineage>
        <taxon>Eukaryota</taxon>
        <taxon>Metazoa</taxon>
        <taxon>Spiralia</taxon>
        <taxon>Lophotrochozoa</taxon>
        <taxon>Mollusca</taxon>
        <taxon>Gastropoda</taxon>
        <taxon>Heterobranchia</taxon>
        <taxon>Euthyneura</taxon>
        <taxon>Panpulmonata</taxon>
        <taxon>Sacoglossa</taxon>
        <taxon>Placobranchoidea</taxon>
        <taxon>Plakobranchidae</taxon>
        <taxon>Elysia</taxon>
    </lineage>
</organism>
<protein>
    <submittedName>
        <fullName evidence="1">Uncharacterized protein</fullName>
    </submittedName>
</protein>